<dbReference type="InterPro" id="IPR055357">
    <property type="entry name" value="LRR_At1g61320_AtMIF1"/>
</dbReference>
<gene>
    <name evidence="3" type="ORF">EJB05_26301</name>
</gene>
<dbReference type="PANTHER" id="PTHR31900:SF30">
    <property type="entry name" value="SUPERFAMILY PROTEIN, PUTATIVE-RELATED"/>
    <property type="match status" value="1"/>
</dbReference>
<dbReference type="InterPro" id="IPR050232">
    <property type="entry name" value="FBL13/AtMIF1-like"/>
</dbReference>
<evidence type="ECO:0000313" key="4">
    <source>
        <dbReference type="Proteomes" id="UP000324897"/>
    </source>
</evidence>
<sequence length="775" mass="87038">MEEEEDSDDDMVVEEQFASSEYFVPSFLFRCATLRTLRIGPCRLNPLATISLPSLDTMHLIRVTDQNATIKRLVSGCPRLADLTLEACNNVTKLSVCDTTRLRRVALRCCHNLKTVAADLTELRTFEYRGGVPPPKFRRSMDNPSRITSCELDFCGWEITDPGALVSLRNFFHLFASARHLELKSARLGAGVSHGVFSRSPALPIFASLRELELTGILHNEDTATVATVTRILERTPSLEILSLFFLPEPCKERDQYRHYSNEDIFNEHCLKYDRYASLVVPVSMEIPCLRKRTKEINFVHYQGALAQRRLAKFLLRNAPMVAEVCCEFAKGPLTMQTQLMEEIRGWVLNKSANMISSNTKHDNLVRSVMEKGTFDQTQFEEFSDAASAYGVNALIGYAVHDAGDELHHIDLRFGNGPICNRDYSLRRRGSYARPPTQRSAYVVTTSLLNYCTALRTLRLGPCGLSLPSSIALPSLDTLHLIRVTAGDGIIQRLVSACPRLADLSLKACQELTTLSVTEARLRKLVLKCCHNLSTVAVDSSELRTFKYRGAVPASAFLTMHGPRRVSSCKLDFCGDDAYDPVELAGLAGFLQLFASTNYMHIKAARLGCNMGHDIFSSVHGFPTLRHLELTGMVPDGDTAVVAAVTQILEWSPNLETLSMFFLPEPVEVEEKNYYAYYTEEEVHDAHSLSYRNVELPVPEGAAIPCLRERMREINFVHYQGAMAQRMLAKFLLLNAPVVDEVCCEFAQGPLWIQTQLMEEIKGWAMNKSAYMMFF</sequence>
<dbReference type="EMBL" id="RWGY01000013">
    <property type="protein sequence ID" value="TVU23913.1"/>
    <property type="molecule type" value="Genomic_DNA"/>
</dbReference>
<accession>A0A5J9UJE7</accession>
<evidence type="ECO:0008006" key="5">
    <source>
        <dbReference type="Google" id="ProtNLM"/>
    </source>
</evidence>
<feature type="domain" description="F-box/LRR-repeat protein 15/At3g58940/PEG3-like LRR" evidence="2">
    <location>
        <begin position="19"/>
        <end position="119"/>
    </location>
</feature>
<evidence type="ECO:0000259" key="2">
    <source>
        <dbReference type="Pfam" id="PF24758"/>
    </source>
</evidence>
<evidence type="ECO:0000259" key="1">
    <source>
        <dbReference type="Pfam" id="PF23622"/>
    </source>
</evidence>
<dbReference type="PANTHER" id="PTHR31900">
    <property type="entry name" value="F-BOX/RNI SUPERFAMILY PROTEIN-RELATED"/>
    <property type="match status" value="1"/>
</dbReference>
<organism evidence="3 4">
    <name type="scientific">Eragrostis curvula</name>
    <name type="common">weeping love grass</name>
    <dbReference type="NCBI Taxonomy" id="38414"/>
    <lineage>
        <taxon>Eukaryota</taxon>
        <taxon>Viridiplantae</taxon>
        <taxon>Streptophyta</taxon>
        <taxon>Embryophyta</taxon>
        <taxon>Tracheophyta</taxon>
        <taxon>Spermatophyta</taxon>
        <taxon>Magnoliopsida</taxon>
        <taxon>Liliopsida</taxon>
        <taxon>Poales</taxon>
        <taxon>Poaceae</taxon>
        <taxon>PACMAD clade</taxon>
        <taxon>Chloridoideae</taxon>
        <taxon>Eragrostideae</taxon>
        <taxon>Eragrostidinae</taxon>
        <taxon>Eragrostis</taxon>
    </lineage>
</organism>
<protein>
    <recommendedName>
        <fullName evidence="5">FBD domain-containing protein</fullName>
    </recommendedName>
</protein>
<dbReference type="Pfam" id="PF23622">
    <property type="entry name" value="LRR_At1g61320_AtMIF1"/>
    <property type="match status" value="1"/>
</dbReference>
<dbReference type="SUPFAM" id="SSF52047">
    <property type="entry name" value="RNI-like"/>
    <property type="match status" value="2"/>
</dbReference>
<dbReference type="AlphaFoldDB" id="A0A5J9UJE7"/>
<dbReference type="Gramene" id="TVU23913">
    <property type="protein sequence ID" value="TVU23913"/>
    <property type="gene ID" value="EJB05_26301"/>
</dbReference>
<proteinExistence type="predicted"/>
<dbReference type="InterPro" id="IPR032675">
    <property type="entry name" value="LRR_dom_sf"/>
</dbReference>
<reference evidence="3 4" key="1">
    <citation type="journal article" date="2019" name="Sci. Rep.">
        <title>A high-quality genome of Eragrostis curvula grass provides insights into Poaceae evolution and supports new strategies to enhance forage quality.</title>
        <authorList>
            <person name="Carballo J."/>
            <person name="Santos B.A.C.M."/>
            <person name="Zappacosta D."/>
            <person name="Garbus I."/>
            <person name="Selva J.P."/>
            <person name="Gallo C.A."/>
            <person name="Diaz A."/>
            <person name="Albertini E."/>
            <person name="Caccamo M."/>
            <person name="Echenique V."/>
        </authorList>
    </citation>
    <scope>NUCLEOTIDE SEQUENCE [LARGE SCALE GENOMIC DNA]</scope>
    <source>
        <strain evidence="4">cv. Victoria</strain>
        <tissue evidence="3">Leaf</tissue>
    </source>
</reference>
<feature type="non-terminal residue" evidence="3">
    <location>
        <position position="1"/>
    </location>
</feature>
<dbReference type="OrthoDB" id="695856at2759"/>
<name>A0A5J9UJE7_9POAL</name>
<comment type="caution">
    <text evidence="3">The sequence shown here is derived from an EMBL/GenBank/DDBJ whole genome shotgun (WGS) entry which is preliminary data.</text>
</comment>
<dbReference type="Gene3D" id="3.80.10.10">
    <property type="entry name" value="Ribonuclease Inhibitor"/>
    <property type="match status" value="2"/>
</dbReference>
<dbReference type="InterPro" id="IPR055411">
    <property type="entry name" value="LRR_FXL15/At3g58940/PEG3-like"/>
</dbReference>
<feature type="domain" description="At1g61320/AtMIF1 LRR" evidence="1">
    <location>
        <begin position="441"/>
        <end position="553"/>
    </location>
</feature>
<keyword evidence="4" id="KW-1185">Reference proteome</keyword>
<dbReference type="Pfam" id="PF24758">
    <property type="entry name" value="LRR_At5g56370"/>
    <property type="match status" value="1"/>
</dbReference>
<evidence type="ECO:0000313" key="3">
    <source>
        <dbReference type="EMBL" id="TVU23913.1"/>
    </source>
</evidence>
<dbReference type="Proteomes" id="UP000324897">
    <property type="component" value="Chromosome 2"/>
</dbReference>